<evidence type="ECO:0000259" key="10">
    <source>
        <dbReference type="Pfam" id="PF13718"/>
    </source>
</evidence>
<evidence type="ECO:0000256" key="3">
    <source>
        <dbReference type="ARBA" id="ARBA00022679"/>
    </source>
</evidence>
<organism evidence="12 13">
    <name type="scientific">Sphaeroforma arctica JP610</name>
    <dbReference type="NCBI Taxonomy" id="667725"/>
    <lineage>
        <taxon>Eukaryota</taxon>
        <taxon>Ichthyosporea</taxon>
        <taxon>Ichthyophonida</taxon>
        <taxon>Sphaeroforma</taxon>
    </lineage>
</organism>
<dbReference type="InterPro" id="IPR016181">
    <property type="entry name" value="Acyl_CoA_acyltransferase"/>
</dbReference>
<reference evidence="12 13" key="1">
    <citation type="submission" date="2011-02" db="EMBL/GenBank/DDBJ databases">
        <title>The Genome Sequence of Sphaeroforma arctica JP610.</title>
        <authorList>
            <consortium name="The Broad Institute Genome Sequencing Platform"/>
            <person name="Russ C."/>
            <person name="Cuomo C."/>
            <person name="Young S.K."/>
            <person name="Zeng Q."/>
            <person name="Gargeya S."/>
            <person name="Alvarado L."/>
            <person name="Berlin A."/>
            <person name="Chapman S.B."/>
            <person name="Chen Z."/>
            <person name="Freedman E."/>
            <person name="Gellesch M."/>
            <person name="Goldberg J."/>
            <person name="Griggs A."/>
            <person name="Gujja S."/>
            <person name="Heilman E."/>
            <person name="Heiman D."/>
            <person name="Howarth C."/>
            <person name="Mehta T."/>
            <person name="Neiman D."/>
            <person name="Pearson M."/>
            <person name="Roberts A."/>
            <person name="Saif S."/>
            <person name="Shea T."/>
            <person name="Shenoy N."/>
            <person name="Sisk P."/>
            <person name="Stolte C."/>
            <person name="Sykes S."/>
            <person name="White J."/>
            <person name="Yandava C."/>
            <person name="Burger G."/>
            <person name="Gray M.W."/>
            <person name="Holland P.W.H."/>
            <person name="King N."/>
            <person name="Lang F.B.F."/>
            <person name="Roger A.J."/>
            <person name="Ruiz-Trillo I."/>
            <person name="Haas B."/>
            <person name="Nusbaum C."/>
            <person name="Birren B."/>
        </authorList>
    </citation>
    <scope>NUCLEOTIDE SEQUENCE [LARGE SCALE GENOMIC DNA]</scope>
    <source>
        <strain evidence="12 13">JP610</strain>
    </source>
</reference>
<evidence type="ECO:0000256" key="5">
    <source>
        <dbReference type="ARBA" id="ARBA00022741"/>
    </source>
</evidence>
<dbReference type="GO" id="GO:0030686">
    <property type="term" value="C:90S preribosome"/>
    <property type="evidence" value="ECO:0007669"/>
    <property type="project" value="TreeGrafter"/>
</dbReference>
<dbReference type="InterPro" id="IPR032672">
    <property type="entry name" value="TmcA/NAT10/Kre33"/>
</dbReference>
<dbReference type="PANTHER" id="PTHR10925:SF5">
    <property type="entry name" value="RNA CYTIDINE ACETYLTRANSFERASE"/>
    <property type="match status" value="1"/>
</dbReference>
<dbReference type="GeneID" id="25912471"/>
<dbReference type="GO" id="GO:1990883">
    <property type="term" value="F:18S rRNA cytidine N-acetyltransferase activity"/>
    <property type="evidence" value="ECO:0007669"/>
    <property type="project" value="TreeGrafter"/>
</dbReference>
<dbReference type="Gene3D" id="3.40.50.300">
    <property type="entry name" value="P-loop containing nucleotide triphosphate hydrolases"/>
    <property type="match status" value="1"/>
</dbReference>
<keyword evidence="7" id="KW-0012">Acyltransferase</keyword>
<dbReference type="RefSeq" id="XP_014149410.1">
    <property type="nucleotide sequence ID" value="XM_014293935.1"/>
</dbReference>
<dbReference type="GO" id="GO:0000049">
    <property type="term" value="F:tRNA binding"/>
    <property type="evidence" value="ECO:0007669"/>
    <property type="project" value="TreeGrafter"/>
</dbReference>
<keyword evidence="5" id="KW-0547">Nucleotide-binding</keyword>
<evidence type="ECO:0000259" key="11">
    <source>
        <dbReference type="Pfam" id="PF13725"/>
    </source>
</evidence>
<feature type="domain" description="Possible tRNA binding" evidence="11">
    <location>
        <begin position="552"/>
        <end position="606"/>
    </location>
</feature>
<sequence length="611" mass="67686">MTTVQNTKKELTPSMLELNELKSSLRDTQPVGTLVDQAYTLDQAKALLTFVEAISEKTLRTTVTLTAARGRGKSAALGLGIAAAVAYGYSNIFVTSPTPENLKTVFEFVFKGFDKLEYEEHLDYDLVESSNPAFNKAIVRVNIFRQHRQTIQYISPHDAKKLGQAELLVIDEAAAIPLPLVRSLLGNYLVFMSSTINGYEGTGRSLSLKLIKQLRNQSTGGPGVVHTAAGGDTDTTSATGSRVLKELALEEPIRYAENDPIERWLYDLLCLDANLDDSPPGGGCPHPSKCELYYINRDTLFSHHKASEAFLQKLMALYVASHYKNSPNDLQLLSDAPSHRLFCLLGPVDPTKNNLPEVLCVVQVCLEGEISKESVYASLARGKTAAGDLIPWTLTQQFQDKDFASLSGARIVRIATHPSYQKMGYGSRAIDLLGEYFSGNIPCTSDNPITEGMFSRVAGDDDTADDLLSENVKSRTDLPPLLSTLSERPAERLHWMGVAYGLTDTLLKFWKRSRFEPVYVRQTSNELTGEHSCIMLKALANEDLETSVPEGWLHTYTADFRRRFCSLLSFQFKTFSSSLAMQALEKPGTRICDPKPTHPMEKAEFDTLVWA</sequence>
<dbReference type="EMBL" id="KQ243580">
    <property type="protein sequence ID" value="KNC75508.1"/>
    <property type="molecule type" value="Genomic_DNA"/>
</dbReference>
<dbReference type="PANTHER" id="PTHR10925">
    <property type="entry name" value="N-ACETYLTRANSFERASE 10"/>
    <property type="match status" value="1"/>
</dbReference>
<dbReference type="GO" id="GO:1904812">
    <property type="term" value="P:rRNA acetylation involved in maturation of SSU-rRNA"/>
    <property type="evidence" value="ECO:0007669"/>
    <property type="project" value="TreeGrafter"/>
</dbReference>
<dbReference type="GO" id="GO:0008033">
    <property type="term" value="P:tRNA processing"/>
    <property type="evidence" value="ECO:0007669"/>
    <property type="project" value="UniProtKB-KW"/>
</dbReference>
<keyword evidence="6" id="KW-0067">ATP-binding</keyword>
<dbReference type="InterPro" id="IPR027417">
    <property type="entry name" value="P-loop_NTPase"/>
</dbReference>
<dbReference type="InterPro" id="IPR000182">
    <property type="entry name" value="GNAT_dom"/>
</dbReference>
<dbReference type="eggNOG" id="KOG2036">
    <property type="taxonomic scope" value="Eukaryota"/>
</dbReference>
<dbReference type="OrthoDB" id="10067491at2759"/>
<evidence type="ECO:0000256" key="4">
    <source>
        <dbReference type="ARBA" id="ARBA00022694"/>
    </source>
</evidence>
<keyword evidence="4" id="KW-0819">tRNA processing</keyword>
<dbReference type="GO" id="GO:0005524">
    <property type="term" value="F:ATP binding"/>
    <property type="evidence" value="ECO:0007669"/>
    <property type="project" value="UniProtKB-KW"/>
</dbReference>
<evidence type="ECO:0000313" key="13">
    <source>
        <dbReference type="Proteomes" id="UP000054560"/>
    </source>
</evidence>
<evidence type="ECO:0000256" key="7">
    <source>
        <dbReference type="ARBA" id="ARBA00023315"/>
    </source>
</evidence>
<dbReference type="AlphaFoldDB" id="A0A0L0FHJ2"/>
<evidence type="ECO:0000256" key="1">
    <source>
        <dbReference type="ARBA" id="ARBA00004604"/>
    </source>
</evidence>
<dbReference type="Pfam" id="PF13725">
    <property type="entry name" value="tRNA_bind_2"/>
    <property type="match status" value="1"/>
</dbReference>
<keyword evidence="2" id="KW-0698">rRNA processing</keyword>
<evidence type="ECO:0000256" key="2">
    <source>
        <dbReference type="ARBA" id="ARBA00022552"/>
    </source>
</evidence>
<dbReference type="SUPFAM" id="SSF55729">
    <property type="entry name" value="Acyl-CoA N-acyltransferases (Nat)"/>
    <property type="match status" value="1"/>
</dbReference>
<name>A0A0L0FHJ2_9EUKA</name>
<dbReference type="Pfam" id="PF05127">
    <property type="entry name" value="NAT10_TcmA_helicase"/>
    <property type="match status" value="1"/>
</dbReference>
<accession>A0A0L0FHJ2</accession>
<gene>
    <name evidence="12" type="ORF">SARC_11967</name>
</gene>
<dbReference type="GO" id="GO:0005730">
    <property type="term" value="C:nucleolus"/>
    <property type="evidence" value="ECO:0007669"/>
    <property type="project" value="UniProtKB-SubCell"/>
</dbReference>
<dbReference type="InterPro" id="IPR027992">
    <property type="entry name" value="tRNA_bind_dom"/>
</dbReference>
<proteinExistence type="predicted"/>
<dbReference type="Proteomes" id="UP000054560">
    <property type="component" value="Unassembled WGS sequence"/>
</dbReference>
<dbReference type="STRING" id="667725.A0A0L0FHJ2"/>
<evidence type="ECO:0000313" key="12">
    <source>
        <dbReference type="EMBL" id="KNC75508.1"/>
    </source>
</evidence>
<dbReference type="InterPro" id="IPR007807">
    <property type="entry name" value="TcmA/NAT10_helicase"/>
</dbReference>
<feature type="domain" description="TcmA/NAT10 helicase" evidence="9">
    <location>
        <begin position="65"/>
        <end position="272"/>
    </location>
</feature>
<evidence type="ECO:0000259" key="9">
    <source>
        <dbReference type="Pfam" id="PF05127"/>
    </source>
</evidence>
<feature type="domain" description="N-acetyltransferase" evidence="10">
    <location>
        <begin position="313"/>
        <end position="539"/>
    </location>
</feature>
<dbReference type="FunFam" id="3.40.50.300:FF:002218">
    <property type="entry name" value="tRNA(Met) cytidine acetyltransferase TmcA"/>
    <property type="match status" value="1"/>
</dbReference>
<evidence type="ECO:0000256" key="6">
    <source>
        <dbReference type="ARBA" id="ARBA00022840"/>
    </source>
</evidence>
<keyword evidence="13" id="KW-1185">Reference proteome</keyword>
<dbReference type="Pfam" id="PF13718">
    <property type="entry name" value="GNAT_acetyltr_2"/>
    <property type="match status" value="1"/>
</dbReference>
<evidence type="ECO:0000256" key="8">
    <source>
        <dbReference type="ARBA" id="ARBA00068357"/>
    </source>
</evidence>
<comment type="subcellular location">
    <subcellularLocation>
        <location evidence="1">Nucleus</location>
        <location evidence="1">Nucleolus</location>
    </subcellularLocation>
</comment>
<protein>
    <recommendedName>
        <fullName evidence="8">RNA cytidine acetyltransferase</fullName>
    </recommendedName>
</protein>
<keyword evidence="3" id="KW-0808">Transferase</keyword>
<dbReference type="Gene3D" id="3.40.630.30">
    <property type="match status" value="1"/>
</dbReference>